<comment type="caution">
    <text evidence="1">The sequence shown here is derived from an EMBL/GenBank/DDBJ whole genome shotgun (WGS) entry which is preliminary data.</text>
</comment>
<keyword evidence="2" id="KW-1185">Reference proteome</keyword>
<protein>
    <submittedName>
        <fullName evidence="1">Uncharacterized protein</fullName>
    </submittedName>
</protein>
<reference evidence="1 2" key="1">
    <citation type="submission" date="2014-01" db="EMBL/GenBank/DDBJ databases">
        <authorList>
            <person name="Dobos K."/>
            <person name="Lenaerts A."/>
            <person name="Ordway D."/>
            <person name="DeGroote M.A."/>
            <person name="Parker T."/>
            <person name="Sizemore C."/>
            <person name="Tallon L.J."/>
            <person name="Sadzewicz L.K."/>
            <person name="Sengamalay N."/>
            <person name="Fraser C.M."/>
            <person name="Hine E."/>
            <person name="Shefchek K.A."/>
            <person name="Das S.P."/>
            <person name="Tettelin H."/>
        </authorList>
    </citation>
    <scope>NUCLEOTIDE SEQUENCE [LARGE SCALE GENOMIC DNA]</scope>
    <source>
        <strain evidence="1 2">Harvey</strain>
    </source>
</reference>
<proteinExistence type="predicted"/>
<name>A0ABN0QUS1_MYCUL</name>
<gene>
    <name evidence="1" type="ORF">I551_5061</name>
</gene>
<dbReference type="EMBL" id="JAOL01000139">
    <property type="protein sequence ID" value="EUA88449.1"/>
    <property type="molecule type" value="Genomic_DNA"/>
</dbReference>
<organism evidence="1 2">
    <name type="scientific">Mycobacterium ulcerans str. Harvey</name>
    <dbReference type="NCBI Taxonomy" id="1299332"/>
    <lineage>
        <taxon>Bacteria</taxon>
        <taxon>Bacillati</taxon>
        <taxon>Actinomycetota</taxon>
        <taxon>Actinomycetes</taxon>
        <taxon>Mycobacteriales</taxon>
        <taxon>Mycobacteriaceae</taxon>
        <taxon>Mycobacterium</taxon>
        <taxon>Mycobacterium ulcerans group</taxon>
    </lineage>
</organism>
<dbReference type="Proteomes" id="UP000020681">
    <property type="component" value="Unassembled WGS sequence"/>
</dbReference>
<evidence type="ECO:0000313" key="2">
    <source>
        <dbReference type="Proteomes" id="UP000020681"/>
    </source>
</evidence>
<accession>A0ABN0QUS1</accession>
<evidence type="ECO:0000313" key="1">
    <source>
        <dbReference type="EMBL" id="EUA88449.1"/>
    </source>
</evidence>
<sequence>MRRRMLDGIGPVPPAVWSELRRSIIGFDAKASAPVGR</sequence>